<accession>A0A0G1VT27</accession>
<comment type="caution">
    <text evidence="1">The sequence shown here is derived from an EMBL/GenBank/DDBJ whole genome shotgun (WGS) entry which is preliminary data.</text>
</comment>
<dbReference type="Proteomes" id="UP000033965">
    <property type="component" value="Unassembled WGS sequence"/>
</dbReference>
<dbReference type="AlphaFoldDB" id="A0A0G1VT27"/>
<gene>
    <name evidence="1" type="ORF">UY44_C0001G0010</name>
</gene>
<protein>
    <submittedName>
        <fullName evidence="1">Uncharacterized protein</fullName>
    </submittedName>
</protein>
<sequence>MEKDFMTPLGEARLPNGSRLLFCYGVKDFSPLPSLPTLEKIALIAVEIFHLHKAGYGKANFSQVSESSCSIHCPVCGMTEGNMRGDVRTIGDLVRVFKSTLELPRGQAPI</sequence>
<dbReference type="EMBL" id="LCPZ01000001">
    <property type="protein sequence ID" value="KKW09445.1"/>
    <property type="molecule type" value="Genomic_DNA"/>
</dbReference>
<name>A0A0G1VT27_9BACT</name>
<evidence type="ECO:0000313" key="2">
    <source>
        <dbReference type="Proteomes" id="UP000033965"/>
    </source>
</evidence>
<evidence type="ECO:0000313" key="1">
    <source>
        <dbReference type="EMBL" id="KKW09445.1"/>
    </source>
</evidence>
<organism evidence="1 2">
    <name type="scientific">Candidatus Kaiserbacteria bacterium GW2011_GWA2_49_19</name>
    <dbReference type="NCBI Taxonomy" id="1618669"/>
    <lineage>
        <taxon>Bacteria</taxon>
        <taxon>Candidatus Kaiseribacteriota</taxon>
    </lineage>
</organism>
<reference evidence="1 2" key="1">
    <citation type="journal article" date="2015" name="Nature">
        <title>rRNA introns, odd ribosomes, and small enigmatic genomes across a large radiation of phyla.</title>
        <authorList>
            <person name="Brown C.T."/>
            <person name="Hug L.A."/>
            <person name="Thomas B.C."/>
            <person name="Sharon I."/>
            <person name="Castelle C.J."/>
            <person name="Singh A."/>
            <person name="Wilkins M.J."/>
            <person name="Williams K.H."/>
            <person name="Banfield J.F."/>
        </authorList>
    </citation>
    <scope>NUCLEOTIDE SEQUENCE [LARGE SCALE GENOMIC DNA]</scope>
</reference>
<proteinExistence type="predicted"/>